<evidence type="ECO:0000256" key="7">
    <source>
        <dbReference type="RuleBase" id="RU365068"/>
    </source>
</evidence>
<dbReference type="OrthoDB" id="3370at2759"/>
<dbReference type="HOGENOM" id="CLU_003041_15_3_1"/>
<evidence type="ECO:0000256" key="5">
    <source>
        <dbReference type="ARBA" id="ARBA00022884"/>
    </source>
</evidence>
<evidence type="ECO:0000313" key="12">
    <source>
        <dbReference type="Proteomes" id="UP000053424"/>
    </source>
</evidence>
<dbReference type="Pfam" id="PF00271">
    <property type="entry name" value="Helicase_C"/>
    <property type="match status" value="1"/>
</dbReference>
<dbReference type="SMART" id="SM00490">
    <property type="entry name" value="HELICc"/>
    <property type="match status" value="1"/>
</dbReference>
<dbReference type="AlphaFoldDB" id="A0A0C3C8D7"/>
<name>A0A0C3C8D7_HEBCY</name>
<dbReference type="Pfam" id="PF00270">
    <property type="entry name" value="DEAD"/>
    <property type="match status" value="1"/>
</dbReference>
<dbReference type="InterPro" id="IPR014001">
    <property type="entry name" value="Helicase_ATP-bd"/>
</dbReference>
<dbReference type="InterPro" id="IPR000629">
    <property type="entry name" value="RNA-helicase_DEAD-box_CS"/>
</dbReference>
<dbReference type="PROSITE" id="PS51194">
    <property type="entry name" value="HELICASE_CTER"/>
    <property type="match status" value="1"/>
</dbReference>
<feature type="region of interest" description="Disordered" evidence="8">
    <location>
        <begin position="1"/>
        <end position="92"/>
    </location>
</feature>
<evidence type="ECO:0000313" key="11">
    <source>
        <dbReference type="EMBL" id="KIM40489.1"/>
    </source>
</evidence>
<feature type="compositionally biased region" description="Polar residues" evidence="8">
    <location>
        <begin position="1"/>
        <end position="12"/>
    </location>
</feature>
<keyword evidence="12" id="KW-1185">Reference proteome</keyword>
<evidence type="ECO:0000256" key="4">
    <source>
        <dbReference type="ARBA" id="ARBA00022840"/>
    </source>
</evidence>
<dbReference type="STRING" id="686832.A0A0C3C8D7"/>
<dbReference type="InterPro" id="IPR001650">
    <property type="entry name" value="Helicase_C-like"/>
</dbReference>
<evidence type="ECO:0000259" key="10">
    <source>
        <dbReference type="PROSITE" id="PS51194"/>
    </source>
</evidence>
<dbReference type="Proteomes" id="UP000053424">
    <property type="component" value="Unassembled WGS sequence"/>
</dbReference>
<protein>
    <recommendedName>
        <fullName evidence="7">ATP-dependent RNA helicase</fullName>
        <ecNumber evidence="7">3.6.4.13</ecNumber>
    </recommendedName>
</protein>
<dbReference type="CDD" id="cd17956">
    <property type="entry name" value="DEADc_DDX51"/>
    <property type="match status" value="1"/>
</dbReference>
<comment type="similarity">
    <text evidence="6">Belongs to the DEAD box helicase family.</text>
</comment>
<dbReference type="CDD" id="cd18787">
    <property type="entry name" value="SF2_C_DEAD"/>
    <property type="match status" value="1"/>
</dbReference>
<organism evidence="11 12">
    <name type="scientific">Hebeloma cylindrosporum</name>
    <dbReference type="NCBI Taxonomy" id="76867"/>
    <lineage>
        <taxon>Eukaryota</taxon>
        <taxon>Fungi</taxon>
        <taxon>Dikarya</taxon>
        <taxon>Basidiomycota</taxon>
        <taxon>Agaricomycotina</taxon>
        <taxon>Agaricomycetes</taxon>
        <taxon>Agaricomycetidae</taxon>
        <taxon>Agaricales</taxon>
        <taxon>Agaricineae</taxon>
        <taxon>Hymenogastraceae</taxon>
        <taxon>Hebeloma</taxon>
    </lineage>
</organism>
<reference evidence="12" key="2">
    <citation type="submission" date="2015-01" db="EMBL/GenBank/DDBJ databases">
        <title>Evolutionary Origins and Diversification of the Mycorrhizal Mutualists.</title>
        <authorList>
            <consortium name="DOE Joint Genome Institute"/>
            <consortium name="Mycorrhizal Genomics Consortium"/>
            <person name="Kohler A."/>
            <person name="Kuo A."/>
            <person name="Nagy L.G."/>
            <person name="Floudas D."/>
            <person name="Copeland A."/>
            <person name="Barry K.W."/>
            <person name="Cichocki N."/>
            <person name="Veneault-Fourrey C."/>
            <person name="LaButti K."/>
            <person name="Lindquist E.A."/>
            <person name="Lipzen A."/>
            <person name="Lundell T."/>
            <person name="Morin E."/>
            <person name="Murat C."/>
            <person name="Riley R."/>
            <person name="Ohm R."/>
            <person name="Sun H."/>
            <person name="Tunlid A."/>
            <person name="Henrissat B."/>
            <person name="Grigoriev I.V."/>
            <person name="Hibbett D.S."/>
            <person name="Martin F."/>
        </authorList>
    </citation>
    <scope>NUCLEOTIDE SEQUENCE [LARGE SCALE GENOMIC DNA]</scope>
    <source>
        <strain evidence="12">h7</strain>
    </source>
</reference>
<keyword evidence="2 6" id="KW-0378">Hydrolase</keyword>
<dbReference type="SUPFAM" id="SSF52540">
    <property type="entry name" value="P-loop containing nucleoside triphosphate hydrolases"/>
    <property type="match status" value="1"/>
</dbReference>
<keyword evidence="4 6" id="KW-0067">ATP-binding</keyword>
<dbReference type="GO" id="GO:0003724">
    <property type="term" value="F:RNA helicase activity"/>
    <property type="evidence" value="ECO:0007669"/>
    <property type="project" value="UniProtKB-EC"/>
</dbReference>
<evidence type="ECO:0000256" key="8">
    <source>
        <dbReference type="SAM" id="MobiDB-lite"/>
    </source>
</evidence>
<dbReference type="PROSITE" id="PS00039">
    <property type="entry name" value="DEAD_ATP_HELICASE"/>
    <property type="match status" value="1"/>
</dbReference>
<sequence length="661" mass="73848">MPSLETASALQSSKEKTKAKQRYLKRKKERRKHRPKLPGVNDDKLQENGTEHDAMDVEPVAKEVSNPPSPEKPKRPKKRPRHEGQEETEDVEMELDVLQADAPLPTRMSPTPDLVNALPSFPLPALPDAPSKSLLALQGLDQALLGAELVSPSTVLPIPTGKDDEGTRLSEKMRKRLRDIGVVELFAVQTALLPFLLPSQGASELYLPFNPPRDVCVSAPTGSGKTLAYVLPIIETLSSRTITRLRALIVLPTRDLVTQVRETIEVLSRGTKLKVGTATGQSSFAQEQSQLIQDQSTILLGGSSKVDILICTPGRLIDHIVGTPNFSLQHLRFLVIDEADRLLAQSFQDWLAHVLAATRPHYKPAQKEDNEYPNASQPLNTLLPDGLAPSFLHQLPQPHFPSFFLEHKASSCQKLLFSATLTRDPGKISALELRNPKYFIVQGSEKDTVGGEVLDVVMEKFSMPSTLKEHMIISDPTQKPLIFFHLVHTLNVTNALVFTKSAESTTRLVQLFDFFEKERTHGNGLSPLSVRAYSSDLPVNERKAILENFKSQKIHILVCSDLISRGIDISHVSHVVSYDVPVDMRKYVHRVGRTARAGREGDAWTLVEQQEARFFKQMLKEADHLEKVKRLRLGEKDLAPLLPHYEAALNKLKDLYTRQQN</sequence>
<comment type="domain">
    <text evidence="7">The Q motif is unique to and characteristic of the DEAD box family of RNA helicases and controls ATP binding and hydrolysis.</text>
</comment>
<dbReference type="InterPro" id="IPR027417">
    <property type="entry name" value="P-loop_NTPase"/>
</dbReference>
<dbReference type="PANTHER" id="PTHR24031">
    <property type="entry name" value="RNA HELICASE"/>
    <property type="match status" value="1"/>
</dbReference>
<keyword evidence="5 7" id="KW-0694">RNA-binding</keyword>
<keyword evidence="1 6" id="KW-0547">Nucleotide-binding</keyword>
<proteinExistence type="inferred from homology"/>
<evidence type="ECO:0000256" key="2">
    <source>
        <dbReference type="ARBA" id="ARBA00022801"/>
    </source>
</evidence>
<feature type="domain" description="Helicase ATP-binding" evidence="9">
    <location>
        <begin position="206"/>
        <end position="439"/>
    </location>
</feature>
<evidence type="ECO:0000256" key="6">
    <source>
        <dbReference type="RuleBase" id="RU000492"/>
    </source>
</evidence>
<comment type="function">
    <text evidence="7">RNA helicase.</text>
</comment>
<dbReference type="PROSITE" id="PS51192">
    <property type="entry name" value="HELICASE_ATP_BIND_1"/>
    <property type="match status" value="1"/>
</dbReference>
<dbReference type="GO" id="GO:0003723">
    <property type="term" value="F:RNA binding"/>
    <property type="evidence" value="ECO:0007669"/>
    <property type="project" value="UniProtKB-UniRule"/>
</dbReference>
<reference evidence="11 12" key="1">
    <citation type="submission" date="2014-04" db="EMBL/GenBank/DDBJ databases">
        <authorList>
            <consortium name="DOE Joint Genome Institute"/>
            <person name="Kuo A."/>
            <person name="Gay G."/>
            <person name="Dore J."/>
            <person name="Kohler A."/>
            <person name="Nagy L.G."/>
            <person name="Floudas D."/>
            <person name="Copeland A."/>
            <person name="Barry K.W."/>
            <person name="Cichocki N."/>
            <person name="Veneault-Fourrey C."/>
            <person name="LaButti K."/>
            <person name="Lindquist E.A."/>
            <person name="Lipzen A."/>
            <person name="Lundell T."/>
            <person name="Morin E."/>
            <person name="Murat C."/>
            <person name="Sun H."/>
            <person name="Tunlid A."/>
            <person name="Henrissat B."/>
            <person name="Grigoriev I.V."/>
            <person name="Hibbett D.S."/>
            <person name="Martin F."/>
            <person name="Nordberg H.P."/>
            <person name="Cantor M.N."/>
            <person name="Hua S.X."/>
        </authorList>
    </citation>
    <scope>NUCLEOTIDE SEQUENCE [LARGE SCALE GENOMIC DNA]</scope>
    <source>
        <strain evidence="12">h7</strain>
    </source>
</reference>
<evidence type="ECO:0000256" key="3">
    <source>
        <dbReference type="ARBA" id="ARBA00022806"/>
    </source>
</evidence>
<dbReference type="InterPro" id="IPR011545">
    <property type="entry name" value="DEAD/DEAH_box_helicase_dom"/>
</dbReference>
<gene>
    <name evidence="11" type="ORF">M413DRAFT_19158</name>
</gene>
<feature type="domain" description="Helicase C-terminal" evidence="10">
    <location>
        <begin position="485"/>
        <end position="639"/>
    </location>
</feature>
<dbReference type="SMART" id="SM00487">
    <property type="entry name" value="DEXDc"/>
    <property type="match status" value="1"/>
</dbReference>
<dbReference type="GO" id="GO:0005524">
    <property type="term" value="F:ATP binding"/>
    <property type="evidence" value="ECO:0007669"/>
    <property type="project" value="UniProtKB-UniRule"/>
</dbReference>
<dbReference type="GO" id="GO:0016787">
    <property type="term" value="F:hydrolase activity"/>
    <property type="evidence" value="ECO:0007669"/>
    <property type="project" value="UniProtKB-KW"/>
</dbReference>
<feature type="compositionally biased region" description="Basic residues" evidence="8">
    <location>
        <begin position="19"/>
        <end position="36"/>
    </location>
</feature>
<dbReference type="EC" id="3.6.4.13" evidence="7"/>
<feature type="compositionally biased region" description="Basic and acidic residues" evidence="8">
    <location>
        <begin position="41"/>
        <end position="61"/>
    </location>
</feature>
<evidence type="ECO:0000259" key="9">
    <source>
        <dbReference type="PROSITE" id="PS51192"/>
    </source>
</evidence>
<comment type="catalytic activity">
    <reaction evidence="7">
        <text>ATP + H2O = ADP + phosphate + H(+)</text>
        <dbReference type="Rhea" id="RHEA:13065"/>
        <dbReference type="ChEBI" id="CHEBI:15377"/>
        <dbReference type="ChEBI" id="CHEBI:15378"/>
        <dbReference type="ChEBI" id="CHEBI:30616"/>
        <dbReference type="ChEBI" id="CHEBI:43474"/>
        <dbReference type="ChEBI" id="CHEBI:456216"/>
        <dbReference type="EC" id="3.6.4.13"/>
    </reaction>
</comment>
<dbReference type="Gene3D" id="3.40.50.300">
    <property type="entry name" value="P-loop containing nucleotide triphosphate hydrolases"/>
    <property type="match status" value="2"/>
</dbReference>
<accession>A0A0C3C8D7</accession>
<evidence type="ECO:0000256" key="1">
    <source>
        <dbReference type="ARBA" id="ARBA00022741"/>
    </source>
</evidence>
<dbReference type="EMBL" id="KN831782">
    <property type="protein sequence ID" value="KIM40489.1"/>
    <property type="molecule type" value="Genomic_DNA"/>
</dbReference>
<keyword evidence="3 6" id="KW-0347">Helicase</keyword>